<dbReference type="EMBL" id="CP009933">
    <property type="protein sequence ID" value="AKA67599.1"/>
    <property type="molecule type" value="Genomic_DNA"/>
</dbReference>
<evidence type="ECO:0000313" key="5">
    <source>
        <dbReference type="EMBL" id="AKA67599.1"/>
    </source>
</evidence>
<dbReference type="PROSITE" id="PS00198">
    <property type="entry name" value="4FE4S_FER_1"/>
    <property type="match status" value="1"/>
</dbReference>
<dbReference type="Proteomes" id="UP000033115">
    <property type="component" value="Chromosome"/>
</dbReference>
<keyword evidence="3" id="KW-0411">Iron-sulfur</keyword>
<dbReference type="PROSITE" id="PS51379">
    <property type="entry name" value="4FE4S_FER_2"/>
    <property type="match status" value="2"/>
</dbReference>
<evidence type="ECO:0000256" key="2">
    <source>
        <dbReference type="ARBA" id="ARBA00023004"/>
    </source>
</evidence>
<dbReference type="Gene3D" id="3.40.50.300">
    <property type="entry name" value="P-loop containing nucleotide triphosphate hydrolases"/>
    <property type="match status" value="1"/>
</dbReference>
<dbReference type="RefSeq" id="WP_029160670.1">
    <property type="nucleotide sequence ID" value="NZ_CP009933.1"/>
</dbReference>
<dbReference type="SUPFAM" id="SSF52540">
    <property type="entry name" value="P-loop containing nucleoside triphosphate hydrolases"/>
    <property type="match status" value="1"/>
</dbReference>
<name>A0A0E3JWX2_CLOSL</name>
<keyword evidence="6" id="KW-1185">Reference proteome</keyword>
<dbReference type="Pfam" id="PF01656">
    <property type="entry name" value="CbiA"/>
    <property type="match status" value="1"/>
</dbReference>
<evidence type="ECO:0000259" key="4">
    <source>
        <dbReference type="PROSITE" id="PS51379"/>
    </source>
</evidence>
<feature type="domain" description="4Fe-4S ferredoxin-type" evidence="4">
    <location>
        <begin position="87"/>
        <end position="114"/>
    </location>
</feature>
<accession>A0A0E3JWX2</accession>
<evidence type="ECO:0000256" key="1">
    <source>
        <dbReference type="ARBA" id="ARBA00022723"/>
    </source>
</evidence>
<dbReference type="InterPro" id="IPR017896">
    <property type="entry name" value="4Fe4S_Fe-S-bd"/>
</dbReference>
<keyword evidence="1" id="KW-0479">Metal-binding</keyword>
<dbReference type="InterPro" id="IPR027417">
    <property type="entry name" value="P-loop_NTPase"/>
</dbReference>
<dbReference type="Gene3D" id="3.30.70.20">
    <property type="match status" value="1"/>
</dbReference>
<reference evidence="5 6" key="1">
    <citation type="journal article" date="2015" name="J. Biotechnol.">
        <title>Complete genome sequence of a malodorant-producing acetogen, Clostridium scatologenes ATCC 25775(T).</title>
        <authorList>
            <person name="Zhu Z."/>
            <person name="Guo T."/>
            <person name="Zheng H."/>
            <person name="Song T."/>
            <person name="Ouyang P."/>
            <person name="Xie J."/>
        </authorList>
    </citation>
    <scope>NUCLEOTIDE SEQUENCE [LARGE SCALE GENOMIC DNA]</scope>
    <source>
        <strain evidence="5 6">ATCC 25775</strain>
    </source>
</reference>
<dbReference type="SUPFAM" id="SSF54862">
    <property type="entry name" value="4Fe-4S ferredoxins"/>
    <property type="match status" value="1"/>
</dbReference>
<dbReference type="HOGENOM" id="CLU_067767_0_0_9"/>
<dbReference type="PANTHER" id="PTHR43063">
    <property type="entry name" value="4FE-4S CLUSTER CONTAINING PARA FAMILY ATPASE PROTEIN"/>
    <property type="match status" value="1"/>
</dbReference>
<organism evidence="5 6">
    <name type="scientific">Clostridium scatologenes</name>
    <dbReference type="NCBI Taxonomy" id="1548"/>
    <lineage>
        <taxon>Bacteria</taxon>
        <taxon>Bacillati</taxon>
        <taxon>Bacillota</taxon>
        <taxon>Clostridia</taxon>
        <taxon>Eubacteriales</taxon>
        <taxon>Clostridiaceae</taxon>
        <taxon>Clostridium</taxon>
    </lineage>
</organism>
<evidence type="ECO:0000313" key="6">
    <source>
        <dbReference type="Proteomes" id="UP000033115"/>
    </source>
</evidence>
<dbReference type="PANTHER" id="PTHR43063:SF1">
    <property type="entry name" value="4FE-4S CLUSTER CONTAINING PARA FAMILY ATPASE PROTEIN"/>
    <property type="match status" value="1"/>
</dbReference>
<dbReference type="Pfam" id="PF00037">
    <property type="entry name" value="Fer4"/>
    <property type="match status" value="1"/>
</dbReference>
<dbReference type="InterPro" id="IPR002586">
    <property type="entry name" value="CobQ/CobB/MinD/ParA_Nub-bd_dom"/>
</dbReference>
<evidence type="ECO:0000256" key="3">
    <source>
        <dbReference type="ARBA" id="ARBA00023014"/>
    </source>
</evidence>
<gene>
    <name evidence="5" type="ORF">CSCA_0474</name>
</gene>
<dbReference type="KEGG" id="csq:CSCA_0474"/>
<proteinExistence type="predicted"/>
<feature type="domain" description="4Fe-4S ferredoxin-type" evidence="4">
    <location>
        <begin position="56"/>
        <end position="85"/>
    </location>
</feature>
<dbReference type="GO" id="GO:0051536">
    <property type="term" value="F:iron-sulfur cluster binding"/>
    <property type="evidence" value="ECO:0007669"/>
    <property type="project" value="UniProtKB-KW"/>
</dbReference>
<keyword evidence="2" id="KW-0408">Iron</keyword>
<dbReference type="GO" id="GO:0046872">
    <property type="term" value="F:metal ion binding"/>
    <property type="evidence" value="ECO:0007669"/>
    <property type="project" value="UniProtKB-KW"/>
</dbReference>
<dbReference type="STRING" id="1548.CSCA_0474"/>
<protein>
    <submittedName>
        <fullName evidence="5">Cobyrinic acid ac-diamide synthase</fullName>
    </submittedName>
</protein>
<dbReference type="InterPro" id="IPR017900">
    <property type="entry name" value="4Fe4S_Fe_S_CS"/>
</dbReference>
<sequence length="276" mass="30711">MNIAVLSGKGGTGKTTISTNLALILKANYIDCDVEEPNGFIFLKPSDIVSKEVQIDYPLIDYSKCIHCGECSNACEFNALARVNECIILFEKLCHSCGVCKIVCKHEAIEYKKRSIGIIEEGNSGSIKSKRGLLNVGEPMAVPIIKELLKDLNEGINIFDCSPGTSCNVVNTIQNVDLAVLVTEPSEFGLHDLKMAVELIRKFNIPMGIVINKNSGSKNIITQYCEKENIPILGYLPYRRDIAQCYSTGRMLIENEEYRSFFEDIARRIKEASAWN</sequence>
<dbReference type="AlphaFoldDB" id="A0A0E3JWX2"/>